<accession>A0A2T3KKX7</accession>
<dbReference type="Proteomes" id="UP000241426">
    <property type="component" value="Unassembled WGS sequence"/>
</dbReference>
<evidence type="ECO:0000313" key="1">
    <source>
        <dbReference type="EMBL" id="PSV00374.1"/>
    </source>
</evidence>
<organism evidence="1 2">
    <name type="scientific">Photobacterium kishitanii</name>
    <dbReference type="NCBI Taxonomy" id="318456"/>
    <lineage>
        <taxon>Bacteria</taxon>
        <taxon>Pseudomonadati</taxon>
        <taxon>Pseudomonadota</taxon>
        <taxon>Gammaproteobacteria</taxon>
        <taxon>Vibrionales</taxon>
        <taxon>Vibrionaceae</taxon>
        <taxon>Photobacterium</taxon>
    </lineage>
</organism>
<reference evidence="1 2" key="1">
    <citation type="submission" date="2018-01" db="EMBL/GenBank/DDBJ databases">
        <title>Whole genome sequencing of Histamine producing bacteria.</title>
        <authorList>
            <person name="Butler K."/>
        </authorList>
    </citation>
    <scope>NUCLEOTIDE SEQUENCE [LARGE SCALE GENOMIC DNA]</scope>
    <source>
        <strain evidence="1 2">FS-7.2</strain>
    </source>
</reference>
<dbReference type="EMBL" id="PYNF01000003">
    <property type="protein sequence ID" value="PSV00374.1"/>
    <property type="molecule type" value="Genomic_DNA"/>
</dbReference>
<sequence>MLDEDRLTQMQNEIEDTFKLMDGQFTFWIRNQPTYAEAFRIAIEQYKYLVQNDPKLIRSIHNAENHEEISTLLGISDNIFKVVKEHSPFIPVTVRKWYNNEETLMCFKGAVFAIHGIILSKLSESVNTDAETMLGAAKAIDLTGNDLVSLYLANSKATTILVSRIC</sequence>
<dbReference type="AlphaFoldDB" id="A0A2T3KKX7"/>
<evidence type="ECO:0000313" key="2">
    <source>
        <dbReference type="Proteomes" id="UP000241426"/>
    </source>
</evidence>
<name>A0A2T3KKX7_9GAMM</name>
<gene>
    <name evidence="1" type="ORF">C9J27_04400</name>
</gene>
<protein>
    <submittedName>
        <fullName evidence="1">Uncharacterized protein</fullName>
    </submittedName>
</protein>
<comment type="caution">
    <text evidence="1">The sequence shown here is derived from an EMBL/GenBank/DDBJ whole genome shotgun (WGS) entry which is preliminary data.</text>
</comment>
<proteinExistence type="predicted"/>
<dbReference type="RefSeq" id="WP_107289004.1">
    <property type="nucleotide sequence ID" value="NZ_PYNF01000003.1"/>
</dbReference>